<name>A0A161WL08_COLIC</name>
<dbReference type="AlphaFoldDB" id="A0A161WL08"/>
<keyword evidence="2" id="KW-1185">Reference proteome</keyword>
<organism evidence="1 2">
    <name type="scientific">Colletotrichum incanum</name>
    <name type="common">Soybean anthracnose fungus</name>
    <dbReference type="NCBI Taxonomy" id="1573173"/>
    <lineage>
        <taxon>Eukaryota</taxon>
        <taxon>Fungi</taxon>
        <taxon>Dikarya</taxon>
        <taxon>Ascomycota</taxon>
        <taxon>Pezizomycotina</taxon>
        <taxon>Sordariomycetes</taxon>
        <taxon>Hypocreomycetidae</taxon>
        <taxon>Glomerellales</taxon>
        <taxon>Glomerellaceae</taxon>
        <taxon>Colletotrichum</taxon>
        <taxon>Colletotrichum spaethianum species complex</taxon>
    </lineage>
</organism>
<comment type="caution">
    <text evidence="1">The sequence shown here is derived from an EMBL/GenBank/DDBJ whole genome shotgun (WGS) entry which is preliminary data.</text>
</comment>
<dbReference type="EMBL" id="LFIW01000658">
    <property type="protein sequence ID" value="KZL85328.1"/>
    <property type="molecule type" value="Genomic_DNA"/>
</dbReference>
<protein>
    <submittedName>
        <fullName evidence="1">Uncharacterized protein</fullName>
    </submittedName>
</protein>
<sequence>MHAKQVFTALLVAATAHTEARVLQSRQIGSVECNVARLQIVDAISSAEDTVGSIKDATVKDAAAAGLKQASDAIGNIGVALISGQKAAAEDRTSVQTGLGATGTALQGGDQTDDAVKQAQGLLQKAVSAGKDVVSLCK</sequence>
<proteinExistence type="predicted"/>
<gene>
    <name evidence="1" type="ORF">CI238_10828</name>
</gene>
<evidence type="ECO:0000313" key="1">
    <source>
        <dbReference type="EMBL" id="KZL85328.1"/>
    </source>
</evidence>
<dbReference type="Proteomes" id="UP000076584">
    <property type="component" value="Unassembled WGS sequence"/>
</dbReference>
<accession>A0A161WL08</accession>
<reference evidence="1 2" key="1">
    <citation type="submission" date="2015-06" db="EMBL/GenBank/DDBJ databases">
        <title>Survival trade-offs in plant roots during colonization by closely related pathogenic and mutualistic fungi.</title>
        <authorList>
            <person name="Hacquard S."/>
            <person name="Kracher B."/>
            <person name="Hiruma K."/>
            <person name="Weinman A."/>
            <person name="Muench P."/>
            <person name="Garrido Oter R."/>
            <person name="Ver Loren van Themaat E."/>
            <person name="Dallerey J.-F."/>
            <person name="Damm U."/>
            <person name="Henrissat B."/>
            <person name="Lespinet O."/>
            <person name="Thon M."/>
            <person name="Kemen E."/>
            <person name="McHardy A.C."/>
            <person name="Schulze-Lefert P."/>
            <person name="O'Connell R.J."/>
        </authorList>
    </citation>
    <scope>NUCLEOTIDE SEQUENCE [LARGE SCALE GENOMIC DNA]</scope>
    <source>
        <strain evidence="1 2">MAFF 238704</strain>
    </source>
</reference>
<dbReference type="OrthoDB" id="3178264at2759"/>
<evidence type="ECO:0000313" key="2">
    <source>
        <dbReference type="Proteomes" id="UP000076584"/>
    </source>
</evidence>
<dbReference type="STRING" id="1573173.A0A161WL08"/>